<dbReference type="EMBL" id="CAJNOB010000045">
    <property type="protein sequence ID" value="CAF0702403.1"/>
    <property type="molecule type" value="Genomic_DNA"/>
</dbReference>
<dbReference type="Proteomes" id="UP000663859">
    <property type="component" value="Unassembled WGS sequence"/>
</dbReference>
<evidence type="ECO:0000313" key="3">
    <source>
        <dbReference type="Proteomes" id="UP000663859"/>
    </source>
</evidence>
<feature type="transmembrane region" description="Helical" evidence="1">
    <location>
        <begin position="12"/>
        <end position="34"/>
    </location>
</feature>
<keyword evidence="1" id="KW-1133">Transmembrane helix</keyword>
<sequence length="59" mass="6620">MTSFWGKDQAPGLLLSISAPLVGFAFLMAEVFGFPSWDIPWLRRMGYSSSTPIPETPWK</sequence>
<comment type="caution">
    <text evidence="2">The sequence shown here is derived from an EMBL/GenBank/DDBJ whole genome shotgun (WGS) entry which is preliminary data.</text>
</comment>
<dbReference type="AlphaFoldDB" id="A0A8J2BNR5"/>
<keyword evidence="3" id="KW-1185">Reference proteome</keyword>
<gene>
    <name evidence="2" type="ORF">MPNT_50063</name>
</gene>
<keyword evidence="1" id="KW-0472">Membrane</keyword>
<protein>
    <submittedName>
        <fullName evidence="2">Uncharacterized protein</fullName>
    </submittedName>
</protein>
<name>A0A8J2BNR5_9BACT</name>
<keyword evidence="1" id="KW-0812">Transmembrane</keyword>
<organism evidence="2 3">
    <name type="scientific">Candidatus Methylacidithermus pantelleriae</name>
    <dbReference type="NCBI Taxonomy" id="2744239"/>
    <lineage>
        <taxon>Bacteria</taxon>
        <taxon>Pseudomonadati</taxon>
        <taxon>Verrucomicrobiota</taxon>
        <taxon>Methylacidiphilae</taxon>
        <taxon>Methylacidiphilales</taxon>
        <taxon>Methylacidiphilaceae</taxon>
        <taxon>Candidatus Methylacidithermus</taxon>
    </lineage>
</organism>
<accession>A0A8J2BNR5</accession>
<evidence type="ECO:0000256" key="1">
    <source>
        <dbReference type="SAM" id="Phobius"/>
    </source>
</evidence>
<evidence type="ECO:0000313" key="2">
    <source>
        <dbReference type="EMBL" id="CAF0702403.1"/>
    </source>
</evidence>
<reference evidence="2" key="1">
    <citation type="submission" date="2021-02" db="EMBL/GenBank/DDBJ databases">
        <authorList>
            <person name="Cremers G."/>
            <person name="Picone N."/>
        </authorList>
    </citation>
    <scope>NUCLEOTIDE SEQUENCE</scope>
    <source>
        <strain evidence="2">PQ17</strain>
    </source>
</reference>
<proteinExistence type="predicted"/>